<keyword evidence="2" id="KW-1133">Transmembrane helix</keyword>
<gene>
    <name evidence="3" type="ORF">CYCCA115_LOCUS16429</name>
</gene>
<evidence type="ECO:0000256" key="2">
    <source>
        <dbReference type="SAM" id="Phobius"/>
    </source>
</evidence>
<accession>A0AAD2JKD9</accession>
<evidence type="ECO:0000313" key="4">
    <source>
        <dbReference type="Proteomes" id="UP001295423"/>
    </source>
</evidence>
<organism evidence="3 4">
    <name type="scientific">Cylindrotheca closterium</name>
    <dbReference type="NCBI Taxonomy" id="2856"/>
    <lineage>
        <taxon>Eukaryota</taxon>
        <taxon>Sar</taxon>
        <taxon>Stramenopiles</taxon>
        <taxon>Ochrophyta</taxon>
        <taxon>Bacillariophyta</taxon>
        <taxon>Bacillariophyceae</taxon>
        <taxon>Bacillariophycidae</taxon>
        <taxon>Bacillariales</taxon>
        <taxon>Bacillariaceae</taxon>
        <taxon>Cylindrotheca</taxon>
    </lineage>
</organism>
<feature type="transmembrane region" description="Helical" evidence="2">
    <location>
        <begin position="364"/>
        <end position="386"/>
    </location>
</feature>
<keyword evidence="2" id="KW-0472">Membrane</keyword>
<protein>
    <submittedName>
        <fullName evidence="3">Uncharacterized protein</fullName>
    </submittedName>
</protein>
<dbReference type="Proteomes" id="UP001295423">
    <property type="component" value="Unassembled WGS sequence"/>
</dbReference>
<feature type="compositionally biased region" description="Polar residues" evidence="1">
    <location>
        <begin position="394"/>
        <end position="405"/>
    </location>
</feature>
<dbReference type="EMBL" id="CAKOGP040001925">
    <property type="protein sequence ID" value="CAJ1956855.1"/>
    <property type="molecule type" value="Genomic_DNA"/>
</dbReference>
<keyword evidence="4" id="KW-1185">Reference proteome</keyword>
<evidence type="ECO:0000313" key="3">
    <source>
        <dbReference type="EMBL" id="CAJ1956855.1"/>
    </source>
</evidence>
<name>A0AAD2JKD9_9STRA</name>
<evidence type="ECO:0000256" key="1">
    <source>
        <dbReference type="SAM" id="MobiDB-lite"/>
    </source>
</evidence>
<sequence>MTDQEHQAPVKFDTKKVYFFAGPHKTASTSVEKFFAKWAEDGFHHGHHKTYGLQYWRWPTFDESEGENQYGALVQRKDNVAYEKRALDVISERFEESDNGVFLGTEEFDQVGPDKYYNALPVMETITMKLNVGPQDTKVIMNYRTPRLDQWVSIWKHADKHYADSSYGYFLCEAHLREKDHKQRRSMIGAEMNPLGAAKIFLEKGWSVTIMDMGGITKAGQHIVHAIGCDVLMGGCDEDGNLGGLKDYLPNKNAVDKEFVGLAFQDAQKVEQLFTDRDCAYQKLLEPYVKTGQLEILYQDSLWVACDAPQKYYEKFIDNTDLMYDALVGQVKCDDDPEDFVLGADMDAALEGGDLLAKESPLSLVNISFFDIGLTVALLIALFQIIRQRTRGQNGQQSRAATELTTYPRRVYKDESDDDDDVAESSGGFRDDVSLDEEEVSDTPKPTAKGGSLSGRI</sequence>
<dbReference type="AlphaFoldDB" id="A0AAD2JKD9"/>
<proteinExistence type="predicted"/>
<keyword evidence="2" id="KW-0812">Transmembrane</keyword>
<feature type="region of interest" description="Disordered" evidence="1">
    <location>
        <begin position="394"/>
        <end position="457"/>
    </location>
</feature>
<reference evidence="3" key="1">
    <citation type="submission" date="2023-08" db="EMBL/GenBank/DDBJ databases">
        <authorList>
            <person name="Audoor S."/>
            <person name="Bilcke G."/>
        </authorList>
    </citation>
    <scope>NUCLEOTIDE SEQUENCE</scope>
</reference>
<comment type="caution">
    <text evidence="3">The sequence shown here is derived from an EMBL/GenBank/DDBJ whole genome shotgun (WGS) entry which is preliminary data.</text>
</comment>